<dbReference type="SUPFAM" id="SSF52172">
    <property type="entry name" value="CheY-like"/>
    <property type="match status" value="1"/>
</dbReference>
<dbReference type="PANTHER" id="PTHR46832">
    <property type="entry name" value="5'-METHYLTHIOADENOSINE/S-ADENOSYLHOMOCYSTEINE NUCLEOSIDASE"/>
    <property type="match status" value="1"/>
</dbReference>
<dbReference type="Pfam" id="PF01048">
    <property type="entry name" value="PNP_UDP_1"/>
    <property type="match status" value="1"/>
</dbReference>
<dbReference type="EMBL" id="CP031775">
    <property type="protein sequence ID" value="QDZ89816.1"/>
    <property type="molecule type" value="Genomic_DNA"/>
</dbReference>
<dbReference type="InterPro" id="IPR011006">
    <property type="entry name" value="CheY-like_superfamily"/>
</dbReference>
<evidence type="ECO:0000313" key="3">
    <source>
        <dbReference type="Proteomes" id="UP000321124"/>
    </source>
</evidence>
<gene>
    <name evidence="2" type="ORF">D0436_04630</name>
</gene>
<dbReference type="GO" id="GO:0008930">
    <property type="term" value="F:methylthioadenosine nucleosidase activity"/>
    <property type="evidence" value="ECO:0007669"/>
    <property type="project" value="TreeGrafter"/>
</dbReference>
<reference evidence="2 3" key="1">
    <citation type="journal article" date="2019" name="Ecotoxicol. Environ. Saf.">
        <title>Microbial characterization of heavy metal resistant bacterial strains isolated from an electroplating wastewater treatment plant.</title>
        <authorList>
            <person name="Cai X."/>
            <person name="Zheng X."/>
            <person name="Zhang D."/>
            <person name="Iqbal W."/>
            <person name="Liu C."/>
            <person name="Yang B."/>
            <person name="Zhao X."/>
            <person name="Lu X."/>
            <person name="Mao Y."/>
        </authorList>
    </citation>
    <scope>NUCLEOTIDE SEQUENCE [LARGE SCALE GENOMIC DNA]</scope>
    <source>
        <strain evidence="2 3">Ni1-3</strain>
    </source>
</reference>
<evidence type="ECO:0000313" key="2">
    <source>
        <dbReference type="EMBL" id="QDZ89816.1"/>
    </source>
</evidence>
<dbReference type="KEGG" id="sdeo:D0436_04630"/>
<dbReference type="GO" id="GO:0009116">
    <property type="term" value="P:nucleoside metabolic process"/>
    <property type="evidence" value="ECO:0007669"/>
    <property type="project" value="InterPro"/>
</dbReference>
<accession>A0A5B8QV99</accession>
<protein>
    <recommendedName>
        <fullName evidence="1">Nucleoside phosphorylase domain-containing protein</fullName>
    </recommendedName>
</protein>
<dbReference type="GO" id="GO:0005829">
    <property type="term" value="C:cytosol"/>
    <property type="evidence" value="ECO:0007669"/>
    <property type="project" value="TreeGrafter"/>
</dbReference>
<dbReference type="CDD" id="cd00156">
    <property type="entry name" value="REC"/>
    <property type="match status" value="1"/>
</dbReference>
<organism evidence="2 3">
    <name type="scientific">Shewanella decolorationis</name>
    <dbReference type="NCBI Taxonomy" id="256839"/>
    <lineage>
        <taxon>Bacteria</taxon>
        <taxon>Pseudomonadati</taxon>
        <taxon>Pseudomonadota</taxon>
        <taxon>Gammaproteobacteria</taxon>
        <taxon>Alteromonadales</taxon>
        <taxon>Shewanellaceae</taxon>
        <taxon>Shewanella</taxon>
    </lineage>
</organism>
<dbReference type="SUPFAM" id="SSF53167">
    <property type="entry name" value="Purine and uridine phosphorylases"/>
    <property type="match status" value="1"/>
</dbReference>
<dbReference type="Proteomes" id="UP000321124">
    <property type="component" value="Chromosome"/>
</dbReference>
<dbReference type="Gene3D" id="3.40.50.2300">
    <property type="match status" value="1"/>
</dbReference>
<feature type="domain" description="Nucleoside phosphorylase" evidence="1">
    <location>
        <begin position="186"/>
        <end position="373"/>
    </location>
</feature>
<dbReference type="InterPro" id="IPR000845">
    <property type="entry name" value="Nucleoside_phosphorylase_d"/>
</dbReference>
<proteinExistence type="predicted"/>
<dbReference type="InterPro" id="IPR035994">
    <property type="entry name" value="Nucleoside_phosphorylase_sf"/>
</dbReference>
<sequence>MRVLIIDDQYDHKVIAIAKKLKSLNCISVKHVLNAKDAYDELLSTKYDLLIVDIQIPESFGDDIDENGGFNFLELIYNDKEIDIPTTIVGITGNVDSYHSNVNKFNSKGWTLHLFDGATNFINEIIEGSLRRSRDEHKFDVAFITALRHTEFDSLLSNGMQWTELNIDDCNKYYSAIFFDKDGIARKAIATCCSSMGMAVAAATSMKVIQKFNPHLLIMTGIAAGVEGKVQLGDIIIADQVWDWGSGKTQDSESGIKLLNDPNIIEIDEKLSSEMKDISSKRLYVDRIKASFQGNTPQNSLSIHVGALASGASVLADSKTIDLIKSQKRTVIGVEMEAFGVVVASKLSGSNVTKSLIIKSVCDFANAHKNDNWQKYAAYTSTSVATEIIKNHINF</sequence>
<dbReference type="GO" id="GO:0008782">
    <property type="term" value="F:adenosylhomocysteine nucleosidase activity"/>
    <property type="evidence" value="ECO:0007669"/>
    <property type="project" value="TreeGrafter"/>
</dbReference>
<dbReference type="AlphaFoldDB" id="A0A5B8QV99"/>
<dbReference type="Gene3D" id="3.40.50.1580">
    <property type="entry name" value="Nucleoside phosphorylase domain"/>
    <property type="match status" value="1"/>
</dbReference>
<dbReference type="GO" id="GO:0019284">
    <property type="term" value="P:L-methionine salvage from S-adenosylmethionine"/>
    <property type="evidence" value="ECO:0007669"/>
    <property type="project" value="TreeGrafter"/>
</dbReference>
<name>A0A5B8QV99_9GAMM</name>
<evidence type="ECO:0000259" key="1">
    <source>
        <dbReference type="Pfam" id="PF01048"/>
    </source>
</evidence>
<dbReference type="PANTHER" id="PTHR46832:SF1">
    <property type="entry name" value="5'-METHYLTHIOADENOSINE_S-ADENOSYLHOMOCYSTEINE NUCLEOSIDASE"/>
    <property type="match status" value="1"/>
</dbReference>
<dbReference type="RefSeq" id="WP_208661620.1">
    <property type="nucleotide sequence ID" value="NZ_CP031775.2"/>
</dbReference>